<proteinExistence type="predicted"/>
<protein>
    <submittedName>
        <fullName evidence="1">Uncharacterized protein</fullName>
    </submittedName>
</protein>
<dbReference type="EMBL" id="UINC01158603">
    <property type="protein sequence ID" value="SVD56234.1"/>
    <property type="molecule type" value="Genomic_DNA"/>
</dbReference>
<evidence type="ECO:0000313" key="1">
    <source>
        <dbReference type="EMBL" id="SVD56234.1"/>
    </source>
</evidence>
<gene>
    <name evidence="1" type="ORF">METZ01_LOCUS409088</name>
</gene>
<reference evidence="1" key="1">
    <citation type="submission" date="2018-05" db="EMBL/GenBank/DDBJ databases">
        <authorList>
            <person name="Lanie J.A."/>
            <person name="Ng W.-L."/>
            <person name="Kazmierczak K.M."/>
            <person name="Andrzejewski T.M."/>
            <person name="Davidsen T.M."/>
            <person name="Wayne K.J."/>
            <person name="Tettelin H."/>
            <person name="Glass J.I."/>
            <person name="Rusch D."/>
            <person name="Podicherti R."/>
            <person name="Tsui H.-C.T."/>
            <person name="Winkler M.E."/>
        </authorList>
    </citation>
    <scope>NUCLEOTIDE SEQUENCE</scope>
</reference>
<accession>A0A382WC89</accession>
<organism evidence="1">
    <name type="scientific">marine metagenome</name>
    <dbReference type="NCBI Taxonomy" id="408172"/>
    <lineage>
        <taxon>unclassified sequences</taxon>
        <taxon>metagenomes</taxon>
        <taxon>ecological metagenomes</taxon>
    </lineage>
</organism>
<sequence length="77" mass="9097">MGPSSNGYDPTYKQLKLLEIETHLLYDASDFSTARFQISNLDSRDTSRLNFLGEFWIIRLLKNGFEALNHRWEHNYT</sequence>
<dbReference type="AlphaFoldDB" id="A0A382WC89"/>
<name>A0A382WC89_9ZZZZ</name>